<protein>
    <submittedName>
        <fullName evidence="1">Uncharacterized protein</fullName>
    </submittedName>
</protein>
<evidence type="ECO:0000313" key="2">
    <source>
        <dbReference type="Proteomes" id="UP000561011"/>
    </source>
</evidence>
<keyword evidence="2" id="KW-1185">Reference proteome</keyword>
<dbReference type="RefSeq" id="WP_056129833.1">
    <property type="nucleotide sequence ID" value="NZ_JACBYE010000056.1"/>
</dbReference>
<accession>A0A853EWZ2</accession>
<gene>
    <name evidence="1" type="ORF">HZZ10_16485</name>
</gene>
<dbReference type="EMBL" id="JACBYE010000056">
    <property type="protein sequence ID" value="NYS95115.1"/>
    <property type="molecule type" value="Genomic_DNA"/>
</dbReference>
<evidence type="ECO:0000313" key="1">
    <source>
        <dbReference type="EMBL" id="NYS95115.1"/>
    </source>
</evidence>
<reference evidence="1 2" key="1">
    <citation type="submission" date="2020-07" db="EMBL/GenBank/DDBJ databases">
        <title>MOT database genomes.</title>
        <authorList>
            <person name="Joseph S."/>
            <person name="Aduse-Opoku J."/>
            <person name="Hashim A."/>
            <person name="Wade W."/>
            <person name="Curtis M."/>
        </authorList>
    </citation>
    <scope>NUCLEOTIDE SEQUENCE [LARGE SCALE GENOMIC DNA]</scope>
    <source>
        <strain evidence="1 2">DSM 100099</strain>
    </source>
</reference>
<sequence>MTSDPRDRFDVSIDRVVAGPDDLAVQLPLVARVLRTVPGPDRPDYSIAALRRPLRLRSTVDLLTAAGVDLSGADPRTTSVLDDGSVVGQVYGLVFAPRTAGVVLAEVARWGGSVEVATALVLDPSQMSDRSLRLEKIFYAAVTSVTVGSAA</sequence>
<name>A0A853EWZ2_9MICO</name>
<organism evidence="1 2">
    <name type="scientific">Sanguibacter inulinus</name>
    <dbReference type="NCBI Taxonomy" id="60922"/>
    <lineage>
        <taxon>Bacteria</taxon>
        <taxon>Bacillati</taxon>
        <taxon>Actinomycetota</taxon>
        <taxon>Actinomycetes</taxon>
        <taxon>Micrococcales</taxon>
        <taxon>Sanguibacteraceae</taxon>
        <taxon>Sanguibacter</taxon>
    </lineage>
</organism>
<dbReference type="AlphaFoldDB" id="A0A853EWZ2"/>
<comment type="caution">
    <text evidence="1">The sequence shown here is derived from an EMBL/GenBank/DDBJ whole genome shotgun (WGS) entry which is preliminary data.</text>
</comment>
<dbReference type="Proteomes" id="UP000561011">
    <property type="component" value="Unassembled WGS sequence"/>
</dbReference>
<proteinExistence type="predicted"/>